<dbReference type="PANTHER" id="PTHR12308">
    <property type="entry name" value="ANOCTAMIN"/>
    <property type="match status" value="1"/>
</dbReference>
<evidence type="ECO:0000256" key="5">
    <source>
        <dbReference type="ARBA" id="ARBA00023136"/>
    </source>
</evidence>
<keyword evidence="9" id="KW-1185">Reference proteome</keyword>
<feature type="domain" description="Anoctamin transmembrane" evidence="7">
    <location>
        <begin position="10"/>
        <end position="206"/>
    </location>
</feature>
<reference evidence="8 9" key="1">
    <citation type="submission" date="2021-06" db="EMBL/GenBank/DDBJ databases">
        <authorList>
            <person name="Palmer J.M."/>
        </authorList>
    </citation>
    <scope>NUCLEOTIDE SEQUENCE [LARGE SCALE GENOMIC DNA]</scope>
    <source>
        <strain evidence="8 9">CL_MEX2019</strain>
        <tissue evidence="8">Muscle</tissue>
    </source>
</reference>
<evidence type="ECO:0000313" key="9">
    <source>
        <dbReference type="Proteomes" id="UP001352852"/>
    </source>
</evidence>
<sequence>MNAHCAICSTVIQFSFTTIFVAAFPLAPLLALLNNILEIRLDAIKMVRLERRLIAMKTNDIGVWTKILEAIGVLAVIANGLVIGISSDFIPRLVYRYRYGPCASGSTSTHCMQGYINDTLAIAFMSNNDRDEFILPKQINLFNITKCSYRDYRNQEDYSLTSQFWLVLAVRFAFVVLFEHVVVLCKFIAAWFVPDNPIGVKNKRLKYKLDRLKEELREMKTGKSTEV</sequence>
<protein>
    <recommendedName>
        <fullName evidence="6">Anoctamin</fullName>
    </recommendedName>
</protein>
<comment type="caution">
    <text evidence="8">The sequence shown here is derived from an EMBL/GenBank/DDBJ whole genome shotgun (WGS) entry which is preliminary data.</text>
</comment>
<gene>
    <name evidence="8" type="ORF">CHARACLAT_010603</name>
</gene>
<evidence type="ECO:0000256" key="2">
    <source>
        <dbReference type="ARBA" id="ARBA00009671"/>
    </source>
</evidence>
<keyword evidence="4 6" id="KW-1133">Transmembrane helix</keyword>
<accession>A0ABU7D964</accession>
<dbReference type="Pfam" id="PF04547">
    <property type="entry name" value="Anoctamin"/>
    <property type="match status" value="1"/>
</dbReference>
<evidence type="ECO:0000259" key="7">
    <source>
        <dbReference type="Pfam" id="PF04547"/>
    </source>
</evidence>
<keyword evidence="5 6" id="KW-0472">Membrane</keyword>
<dbReference type="InterPro" id="IPR007632">
    <property type="entry name" value="Anoctamin"/>
</dbReference>
<evidence type="ECO:0000256" key="6">
    <source>
        <dbReference type="RuleBase" id="RU280814"/>
    </source>
</evidence>
<evidence type="ECO:0000256" key="4">
    <source>
        <dbReference type="ARBA" id="ARBA00022989"/>
    </source>
</evidence>
<dbReference type="PANTHER" id="PTHR12308:SF37">
    <property type="entry name" value="ANOCTAMIN-9"/>
    <property type="match status" value="1"/>
</dbReference>
<organism evidence="8 9">
    <name type="scientific">Characodon lateralis</name>
    <dbReference type="NCBI Taxonomy" id="208331"/>
    <lineage>
        <taxon>Eukaryota</taxon>
        <taxon>Metazoa</taxon>
        <taxon>Chordata</taxon>
        <taxon>Craniata</taxon>
        <taxon>Vertebrata</taxon>
        <taxon>Euteleostomi</taxon>
        <taxon>Actinopterygii</taxon>
        <taxon>Neopterygii</taxon>
        <taxon>Teleostei</taxon>
        <taxon>Neoteleostei</taxon>
        <taxon>Acanthomorphata</taxon>
        <taxon>Ovalentaria</taxon>
        <taxon>Atherinomorphae</taxon>
        <taxon>Cyprinodontiformes</taxon>
        <taxon>Goodeidae</taxon>
        <taxon>Characodon</taxon>
    </lineage>
</organism>
<proteinExistence type="inferred from homology"/>
<feature type="transmembrane region" description="Helical" evidence="6">
    <location>
        <begin position="61"/>
        <end position="85"/>
    </location>
</feature>
<dbReference type="InterPro" id="IPR049452">
    <property type="entry name" value="Anoctamin_TM"/>
</dbReference>
<comment type="subcellular location">
    <subcellularLocation>
        <location evidence="1 6">Membrane</location>
        <topology evidence="1 6">Multi-pass membrane protein</topology>
    </subcellularLocation>
</comment>
<evidence type="ECO:0000313" key="8">
    <source>
        <dbReference type="EMBL" id="MED6270459.1"/>
    </source>
</evidence>
<name>A0ABU7D964_9TELE</name>
<comment type="caution">
    <text evidence="6">Lacks conserved residue(s) required for the propagation of feature annotation.</text>
</comment>
<evidence type="ECO:0000256" key="3">
    <source>
        <dbReference type="ARBA" id="ARBA00022692"/>
    </source>
</evidence>
<evidence type="ECO:0000256" key="1">
    <source>
        <dbReference type="ARBA" id="ARBA00004141"/>
    </source>
</evidence>
<keyword evidence="3 6" id="KW-0812">Transmembrane</keyword>
<feature type="transmembrane region" description="Helical" evidence="6">
    <location>
        <begin position="19"/>
        <end position="41"/>
    </location>
</feature>
<feature type="transmembrane region" description="Helical" evidence="6">
    <location>
        <begin position="164"/>
        <end position="193"/>
    </location>
</feature>
<dbReference type="Proteomes" id="UP001352852">
    <property type="component" value="Unassembled WGS sequence"/>
</dbReference>
<dbReference type="EMBL" id="JAHUTJ010017077">
    <property type="protein sequence ID" value="MED6270459.1"/>
    <property type="molecule type" value="Genomic_DNA"/>
</dbReference>
<comment type="similarity">
    <text evidence="2 6">Belongs to the anoctamin family.</text>
</comment>